<evidence type="ECO:0000313" key="3">
    <source>
        <dbReference type="EMBL" id="MEB3750097.1"/>
    </source>
</evidence>
<accession>A0ABU6BDT2</accession>
<feature type="short sequence motif" description="HXTX 2" evidence="2">
    <location>
        <begin position="132"/>
        <end position="135"/>
    </location>
</feature>
<organism evidence="3 4">
    <name type="scientific">Geobacillus icigianus</name>
    <dbReference type="NCBI Taxonomy" id="1430331"/>
    <lineage>
        <taxon>Bacteria</taxon>
        <taxon>Bacillati</taxon>
        <taxon>Bacillota</taxon>
        <taxon>Bacilli</taxon>
        <taxon>Bacillales</taxon>
        <taxon>Anoxybacillaceae</taxon>
        <taxon>Geobacillus</taxon>
    </lineage>
</organism>
<dbReference type="InterPro" id="IPR004175">
    <property type="entry name" value="RNA_CPDase"/>
</dbReference>
<feature type="short sequence motif" description="HXTX 1" evidence="2">
    <location>
        <begin position="46"/>
        <end position="49"/>
    </location>
</feature>
<evidence type="ECO:0000256" key="2">
    <source>
        <dbReference type="HAMAP-Rule" id="MF_01940"/>
    </source>
</evidence>
<dbReference type="PANTHER" id="PTHR35561">
    <property type="entry name" value="RNA 2',3'-CYCLIC PHOSPHODIESTERASE"/>
    <property type="match status" value="1"/>
</dbReference>
<dbReference type="GO" id="GO:0008664">
    <property type="term" value="F:RNA 2',3'-cyclic 3'-phosphodiesterase activity"/>
    <property type="evidence" value="ECO:0007669"/>
    <property type="project" value="UniProtKB-EC"/>
</dbReference>
<dbReference type="Gene3D" id="3.90.1140.10">
    <property type="entry name" value="Cyclic phosphodiesterase"/>
    <property type="match status" value="1"/>
</dbReference>
<keyword evidence="4" id="KW-1185">Reference proteome</keyword>
<evidence type="ECO:0000313" key="4">
    <source>
        <dbReference type="Proteomes" id="UP000029267"/>
    </source>
</evidence>
<comment type="similarity">
    <text evidence="2">Belongs to the 2H phosphoesterase superfamily. ThpR family.</text>
</comment>
<dbReference type="NCBIfam" id="TIGR02258">
    <property type="entry name" value="2_5_ligase"/>
    <property type="match status" value="1"/>
</dbReference>
<comment type="caution">
    <text evidence="3">The sequence shown here is derived from an EMBL/GenBank/DDBJ whole genome shotgun (WGS) entry which is preliminary data.</text>
</comment>
<dbReference type="EC" id="3.1.4.58" evidence="2"/>
<comment type="catalytic activity">
    <reaction evidence="2">
        <text>a 3'-end 2',3'-cyclophospho-ribonucleotide-RNA + H2O = a 3'-end 2'-phospho-ribonucleotide-RNA + H(+)</text>
        <dbReference type="Rhea" id="RHEA:11828"/>
        <dbReference type="Rhea" id="RHEA-COMP:10464"/>
        <dbReference type="Rhea" id="RHEA-COMP:17353"/>
        <dbReference type="ChEBI" id="CHEBI:15377"/>
        <dbReference type="ChEBI" id="CHEBI:15378"/>
        <dbReference type="ChEBI" id="CHEBI:83064"/>
        <dbReference type="ChEBI" id="CHEBI:173113"/>
        <dbReference type="EC" id="3.1.4.58"/>
    </reaction>
</comment>
<reference evidence="3 4" key="1">
    <citation type="journal article" date="2014" name="Genome Announc.">
        <title>Draft Genome Sequence of Geobacillus icigianus Strain G1w1T Isolated from Hot Springs in the Valley of Geysers, Kamchatka (Russian Federation).</title>
        <authorList>
            <person name="Bryanskaya A.V."/>
            <person name="Rozanov A.S."/>
            <person name="Logacheva M.D."/>
            <person name="Kotenko A.V."/>
            <person name="Peltek S.E."/>
        </authorList>
    </citation>
    <scope>NUCLEOTIDE SEQUENCE [LARGE SCALE GENOMIC DNA]</scope>
    <source>
        <strain evidence="3 4">G1w1</strain>
    </source>
</reference>
<name>A0ABU6BDT2_9BACL</name>
<proteinExistence type="inferred from homology"/>
<dbReference type="InterPro" id="IPR009097">
    <property type="entry name" value="Cyclic_Pdiesterase"/>
</dbReference>
<dbReference type="SUPFAM" id="SSF55144">
    <property type="entry name" value="LigT-like"/>
    <property type="match status" value="1"/>
</dbReference>
<dbReference type="PANTHER" id="PTHR35561:SF1">
    <property type="entry name" value="RNA 2',3'-CYCLIC PHOSPHODIESTERASE"/>
    <property type="match status" value="1"/>
</dbReference>
<feature type="active site" description="Proton donor" evidence="2">
    <location>
        <position position="46"/>
    </location>
</feature>
<comment type="function">
    <text evidence="2">Hydrolyzes RNA 2',3'-cyclic phosphodiester to an RNA 2'-phosphomonoester.</text>
</comment>
<gene>
    <name evidence="3" type="ORF">EP10_000936</name>
</gene>
<dbReference type="EMBL" id="JPYA02000001">
    <property type="protein sequence ID" value="MEB3750097.1"/>
    <property type="molecule type" value="Genomic_DNA"/>
</dbReference>
<keyword evidence="1 2" id="KW-0378">Hydrolase</keyword>
<protein>
    <recommendedName>
        <fullName evidence="2">RNA 2',3'-cyclic phosphodiesterase</fullName>
        <shortName evidence="2">RNA 2',3'-CPDase</shortName>
        <ecNumber evidence="2">3.1.4.58</ecNumber>
    </recommendedName>
</protein>
<feature type="active site" description="Proton acceptor" evidence="2">
    <location>
        <position position="132"/>
    </location>
</feature>
<dbReference type="HAMAP" id="MF_01940">
    <property type="entry name" value="RNA_CPDase"/>
    <property type="match status" value="1"/>
</dbReference>
<evidence type="ECO:0000256" key="1">
    <source>
        <dbReference type="ARBA" id="ARBA00022801"/>
    </source>
</evidence>
<sequence length="195" mass="22018">MNRLKRTHYFIAVPLTDEAKQAMARFADQAAPSLPFRTWVHEKDYHITLAFLGDVPPDQMVPLSEALAATTAHHASFSLQLARLGTFGERKAPRVFWQGVIESEPLRALQRDVYEACLRLGFSLDRRPFAPHITIARRWQGEEPFAPDCLRPLAPASATFSVPEIVLYRTNMERTPKYEAMAAFPLLGTPTASKR</sequence>
<dbReference type="Proteomes" id="UP000029267">
    <property type="component" value="Unassembled WGS sequence"/>
</dbReference>
<dbReference type="Pfam" id="PF13563">
    <property type="entry name" value="2_5_RNA_ligase2"/>
    <property type="match status" value="1"/>
</dbReference>